<keyword evidence="4" id="KW-1185">Reference proteome</keyword>
<evidence type="ECO:0000313" key="4">
    <source>
        <dbReference type="Proteomes" id="UP000694846"/>
    </source>
</evidence>
<dbReference type="GO" id="GO:0003677">
    <property type="term" value="F:DNA binding"/>
    <property type="evidence" value="ECO:0007669"/>
    <property type="project" value="InterPro"/>
</dbReference>
<keyword evidence="1" id="KW-0175">Coiled coil</keyword>
<dbReference type="SMART" id="SM00384">
    <property type="entry name" value="AT_hook"/>
    <property type="match status" value="2"/>
</dbReference>
<dbReference type="PROSITE" id="PS00028">
    <property type="entry name" value="ZINC_FINGER_C2H2_1"/>
    <property type="match status" value="1"/>
</dbReference>
<name>A0A8B8FA37_9HEMI</name>
<dbReference type="RefSeq" id="XP_025407663.1">
    <property type="nucleotide sequence ID" value="XM_025551878.1"/>
</dbReference>
<dbReference type="Proteomes" id="UP000694846">
    <property type="component" value="Unplaced"/>
</dbReference>
<evidence type="ECO:0000256" key="1">
    <source>
        <dbReference type="SAM" id="Coils"/>
    </source>
</evidence>
<dbReference type="Gene3D" id="3.30.160.60">
    <property type="entry name" value="Classic Zinc Finger"/>
    <property type="match status" value="1"/>
</dbReference>
<dbReference type="GeneID" id="112681631"/>
<feature type="domain" description="C2H2-type" evidence="3">
    <location>
        <begin position="547"/>
        <end position="569"/>
    </location>
</feature>
<evidence type="ECO:0000313" key="5">
    <source>
        <dbReference type="RefSeq" id="XP_025407663.1"/>
    </source>
</evidence>
<evidence type="ECO:0000259" key="3">
    <source>
        <dbReference type="PROSITE" id="PS00028"/>
    </source>
</evidence>
<organism evidence="4 5">
    <name type="scientific">Sipha flava</name>
    <name type="common">yellow sugarcane aphid</name>
    <dbReference type="NCBI Taxonomy" id="143950"/>
    <lineage>
        <taxon>Eukaryota</taxon>
        <taxon>Metazoa</taxon>
        <taxon>Ecdysozoa</taxon>
        <taxon>Arthropoda</taxon>
        <taxon>Hexapoda</taxon>
        <taxon>Insecta</taxon>
        <taxon>Pterygota</taxon>
        <taxon>Neoptera</taxon>
        <taxon>Paraneoptera</taxon>
        <taxon>Hemiptera</taxon>
        <taxon>Sternorrhyncha</taxon>
        <taxon>Aphidomorpha</taxon>
        <taxon>Aphidoidea</taxon>
        <taxon>Aphididae</taxon>
        <taxon>Sipha</taxon>
    </lineage>
</organism>
<feature type="compositionally biased region" description="Basic and acidic residues" evidence="2">
    <location>
        <begin position="194"/>
        <end position="203"/>
    </location>
</feature>
<dbReference type="InterPro" id="IPR013087">
    <property type="entry name" value="Znf_C2H2_type"/>
</dbReference>
<dbReference type="OrthoDB" id="10051975at2759"/>
<dbReference type="SMART" id="SM00355">
    <property type="entry name" value="ZnF_C2H2"/>
    <property type="match status" value="2"/>
</dbReference>
<dbReference type="AlphaFoldDB" id="A0A8B8FA37"/>
<feature type="region of interest" description="Disordered" evidence="2">
    <location>
        <begin position="187"/>
        <end position="230"/>
    </location>
</feature>
<accession>A0A8B8FA37</accession>
<proteinExistence type="predicted"/>
<gene>
    <name evidence="5" type="primary">LOC112681631</name>
</gene>
<evidence type="ECO:0000256" key="2">
    <source>
        <dbReference type="SAM" id="MobiDB-lite"/>
    </source>
</evidence>
<sequence>MFYKIPIFKMIEQDLDKIAFMRQLNLVPVVPLVHENKSPKVLENHMLISSNSCTDLSVKNNSIVTGYENFCLEKDNVKLYPTKDFDFIDKNVVCQNCYQQFDSRLSYIAHVGTDICVKPCKEQNLMYLKTKKQRKCRQVRKKNKKKSMEDIHSYDLKKNLLNHEMLNTLQTRNKCYSDYVLSPPKIVRAKRGNSSKDNDEPLVKKPRGRPKKNIAAEPKKRGRPKKIKAQIANDETLFKTPLLVSNIDEPSNSNVKVGRKETLSVSMKNVTEKFWKIFNTDWKHDIEGNEKSFGHHNPMELPKEKNDSSIVKDIYLNLEGLKNDLKLLREQLLQGKNKRYKSQLESMLSKLEEKYSEFNYNELKKNDMENNLMTNKGKENIDHCLIENINDETLVDVNEIIDDDEKCIGKWLNNDMRDQVAPTISIIMNDGCETIKTNEYIEEEHFNDNLTIEYVNDEHFEEDMTIEYLNVDDLISKDSFEENLETLTNDINQNSSSLDHSDLNNDDLNYMYNPILGCKICGSCFVSIAEWKMHRSEHLALLENKNCLCKICGLKFKIFKNYLNHINTHSKIKQESPNIKDVNNIDTQHKSKKESEDTDKFLKKYTIKVCS</sequence>
<reference evidence="5" key="1">
    <citation type="submission" date="2025-08" db="UniProtKB">
        <authorList>
            <consortium name="RefSeq"/>
        </authorList>
    </citation>
    <scope>IDENTIFICATION</scope>
    <source>
        <tissue evidence="5">Whole body</tissue>
    </source>
</reference>
<dbReference type="InterPro" id="IPR036236">
    <property type="entry name" value="Znf_C2H2_sf"/>
</dbReference>
<feature type="coiled-coil region" evidence="1">
    <location>
        <begin position="311"/>
        <end position="361"/>
    </location>
</feature>
<dbReference type="InterPro" id="IPR017956">
    <property type="entry name" value="AT_hook_DNA-bd_motif"/>
</dbReference>
<protein>
    <submittedName>
        <fullName evidence="5">Uncharacterized protein LOC112681631 isoform X1</fullName>
    </submittedName>
</protein>
<dbReference type="SUPFAM" id="SSF57667">
    <property type="entry name" value="beta-beta-alpha zinc fingers"/>
    <property type="match status" value="1"/>
</dbReference>